<dbReference type="Pfam" id="PF00106">
    <property type="entry name" value="adh_short"/>
    <property type="match status" value="1"/>
</dbReference>
<dbReference type="GO" id="GO:0016491">
    <property type="term" value="F:oxidoreductase activity"/>
    <property type="evidence" value="ECO:0007669"/>
    <property type="project" value="UniProtKB-KW"/>
</dbReference>
<protein>
    <submittedName>
        <fullName evidence="4">Oxidoreductase SCO1803</fullName>
    </submittedName>
</protein>
<reference evidence="4" key="1">
    <citation type="submission" date="2020-02" db="EMBL/GenBank/DDBJ databases">
        <authorList>
            <person name="Meier V. D."/>
        </authorList>
    </citation>
    <scope>NUCLEOTIDE SEQUENCE</scope>
    <source>
        <strain evidence="4">AVDCRST_MAG01</strain>
    </source>
</reference>
<name>A0A6J4QU78_9ACTN</name>
<dbReference type="EMBL" id="CADCUW010000666">
    <property type="protein sequence ID" value="CAA9455100.1"/>
    <property type="molecule type" value="Genomic_DNA"/>
</dbReference>
<dbReference type="CDD" id="cd05233">
    <property type="entry name" value="SDR_c"/>
    <property type="match status" value="1"/>
</dbReference>
<dbReference type="PRINTS" id="PR00081">
    <property type="entry name" value="GDHRDH"/>
</dbReference>
<evidence type="ECO:0000313" key="4">
    <source>
        <dbReference type="EMBL" id="CAA9455100.1"/>
    </source>
</evidence>
<gene>
    <name evidence="4" type="ORF">AVDCRST_MAG01-01-5087</name>
</gene>
<comment type="similarity">
    <text evidence="1 3">Belongs to the short-chain dehydrogenases/reductases (SDR) family.</text>
</comment>
<dbReference type="SUPFAM" id="SSF51735">
    <property type="entry name" value="NAD(P)-binding Rossmann-fold domains"/>
    <property type="match status" value="1"/>
</dbReference>
<dbReference type="InterPro" id="IPR002347">
    <property type="entry name" value="SDR_fam"/>
</dbReference>
<organism evidence="4">
    <name type="scientific">uncultured Rubrobacteraceae bacterium</name>
    <dbReference type="NCBI Taxonomy" id="349277"/>
    <lineage>
        <taxon>Bacteria</taxon>
        <taxon>Bacillati</taxon>
        <taxon>Actinomycetota</taxon>
        <taxon>Rubrobacteria</taxon>
        <taxon>Rubrobacterales</taxon>
        <taxon>Rubrobacteraceae</taxon>
        <taxon>environmental samples</taxon>
    </lineage>
</organism>
<accession>A0A6J4QU78</accession>
<dbReference type="PANTHER" id="PTHR42901">
    <property type="entry name" value="ALCOHOL DEHYDROGENASE"/>
    <property type="match status" value="1"/>
</dbReference>
<evidence type="ECO:0000256" key="3">
    <source>
        <dbReference type="RuleBase" id="RU000363"/>
    </source>
</evidence>
<sequence length="236" mass="25393">MTDTITRTALITGASRGLGLALARGLAEDGWTLIIDARGEEGLETVRAELAELTEVKAIAGNVMDPEHRRELAGAARESGGIDTLVNNASVLGPSPQPSLLDYPLGILEQVYRTNVFAPLALIQALRDGLRPGARVVNVTSDAAVEPYEGWGGYGSSKAALEQLSNILAAENPGWRVYWVDPGDMRTRMHQEAFPDEDISDRPLPEESVPGFMDLLTGDLPSGRYAARDLALSERE</sequence>
<dbReference type="Gene3D" id="3.40.50.720">
    <property type="entry name" value="NAD(P)-binding Rossmann-like Domain"/>
    <property type="match status" value="1"/>
</dbReference>
<dbReference type="PANTHER" id="PTHR42901:SF1">
    <property type="entry name" value="ALCOHOL DEHYDROGENASE"/>
    <property type="match status" value="1"/>
</dbReference>
<evidence type="ECO:0000256" key="2">
    <source>
        <dbReference type="ARBA" id="ARBA00023002"/>
    </source>
</evidence>
<dbReference type="InterPro" id="IPR020904">
    <property type="entry name" value="Sc_DH/Rdtase_CS"/>
</dbReference>
<evidence type="ECO:0000256" key="1">
    <source>
        <dbReference type="ARBA" id="ARBA00006484"/>
    </source>
</evidence>
<dbReference type="AlphaFoldDB" id="A0A6J4QU78"/>
<dbReference type="PROSITE" id="PS00061">
    <property type="entry name" value="ADH_SHORT"/>
    <property type="match status" value="1"/>
</dbReference>
<dbReference type="InterPro" id="IPR036291">
    <property type="entry name" value="NAD(P)-bd_dom_sf"/>
</dbReference>
<keyword evidence="2" id="KW-0560">Oxidoreductase</keyword>
<proteinExistence type="inferred from homology"/>
<dbReference type="PRINTS" id="PR00080">
    <property type="entry name" value="SDRFAMILY"/>
</dbReference>